<comment type="caution">
    <text evidence="1">The sequence shown here is derived from an EMBL/GenBank/DDBJ whole genome shotgun (WGS) entry which is preliminary data.</text>
</comment>
<protein>
    <submittedName>
        <fullName evidence="1">Uncharacterized protein</fullName>
    </submittedName>
</protein>
<evidence type="ECO:0000313" key="2">
    <source>
        <dbReference type="Proteomes" id="UP000237347"/>
    </source>
</evidence>
<reference evidence="1 2" key="1">
    <citation type="journal article" date="2018" name="Sci. Data">
        <title>The draft genome sequence of cork oak.</title>
        <authorList>
            <person name="Ramos A.M."/>
            <person name="Usie A."/>
            <person name="Barbosa P."/>
            <person name="Barros P.M."/>
            <person name="Capote T."/>
            <person name="Chaves I."/>
            <person name="Simoes F."/>
            <person name="Abreu I."/>
            <person name="Carrasquinho I."/>
            <person name="Faro C."/>
            <person name="Guimaraes J.B."/>
            <person name="Mendonca D."/>
            <person name="Nobrega F."/>
            <person name="Rodrigues L."/>
            <person name="Saibo N.J.M."/>
            <person name="Varela M.C."/>
            <person name="Egas C."/>
            <person name="Matos J."/>
            <person name="Miguel C.M."/>
            <person name="Oliveira M.M."/>
            <person name="Ricardo C.P."/>
            <person name="Goncalves S."/>
        </authorList>
    </citation>
    <scope>NUCLEOTIDE SEQUENCE [LARGE SCALE GENOMIC DNA]</scope>
    <source>
        <strain evidence="2">cv. HL8</strain>
    </source>
</reference>
<keyword evidence="2" id="KW-1185">Reference proteome</keyword>
<evidence type="ECO:0000313" key="1">
    <source>
        <dbReference type="EMBL" id="KAK7840313.1"/>
    </source>
</evidence>
<proteinExistence type="predicted"/>
<name>A0AAW0KPH8_QUESU</name>
<dbReference type="EMBL" id="PKMF04000264">
    <property type="protein sequence ID" value="KAK7840313.1"/>
    <property type="molecule type" value="Genomic_DNA"/>
</dbReference>
<gene>
    <name evidence="1" type="ORF">CFP56_016833</name>
</gene>
<organism evidence="1 2">
    <name type="scientific">Quercus suber</name>
    <name type="common">Cork oak</name>
    <dbReference type="NCBI Taxonomy" id="58331"/>
    <lineage>
        <taxon>Eukaryota</taxon>
        <taxon>Viridiplantae</taxon>
        <taxon>Streptophyta</taxon>
        <taxon>Embryophyta</taxon>
        <taxon>Tracheophyta</taxon>
        <taxon>Spermatophyta</taxon>
        <taxon>Magnoliopsida</taxon>
        <taxon>eudicotyledons</taxon>
        <taxon>Gunneridae</taxon>
        <taxon>Pentapetalae</taxon>
        <taxon>rosids</taxon>
        <taxon>fabids</taxon>
        <taxon>Fagales</taxon>
        <taxon>Fagaceae</taxon>
        <taxon>Quercus</taxon>
    </lineage>
</organism>
<dbReference type="AlphaFoldDB" id="A0AAW0KPH8"/>
<dbReference type="Proteomes" id="UP000237347">
    <property type="component" value="Unassembled WGS sequence"/>
</dbReference>
<sequence>MDKLDNCFLPEDKEAIMSIPFSTNETSNRLIWAENKSGKFISCEDSNPGLLEQFITICWGIWKNWNELRTGGKGKAGRMIMKQAIHLGNVLAHVLAQHAKNVQDYIVWLENCPSIVEHVCAQDRM</sequence>
<accession>A0AAW0KPH8</accession>